<reference evidence="7" key="1">
    <citation type="journal article" date="2014" name="Sci. Data">
        <title>Genomes of diverse isolates of the marine cyanobacterium Prochlorococcus.</title>
        <authorList>
            <person name="Biller S."/>
            <person name="Berube P."/>
            <person name="Thompson J."/>
            <person name="Kelly L."/>
            <person name="Roggensack S."/>
            <person name="Awad L."/>
            <person name="Roache-Johnson K."/>
            <person name="Ding H."/>
            <person name="Giovannoni S.J."/>
            <person name="Moore L.R."/>
            <person name="Chisholm S.W."/>
        </authorList>
    </citation>
    <scope>NUCLEOTIDE SEQUENCE [LARGE SCALE GENOMIC DNA]</scope>
    <source>
        <strain evidence="7">MIT 9201</strain>
    </source>
</reference>
<feature type="binding site" evidence="4">
    <location>
        <position position="458"/>
    </location>
    <ligand>
        <name>substrate</name>
    </ligand>
</feature>
<feature type="binding site" evidence="4">
    <location>
        <begin position="351"/>
        <end position="352"/>
    </location>
    <ligand>
        <name>substrate</name>
    </ligand>
</feature>
<dbReference type="OrthoDB" id="9805159at2"/>
<dbReference type="GO" id="GO:0005975">
    <property type="term" value="P:carbohydrate metabolic process"/>
    <property type="evidence" value="ECO:0007669"/>
    <property type="project" value="InterPro"/>
</dbReference>
<evidence type="ECO:0000313" key="6">
    <source>
        <dbReference type="EMBL" id="KGF97791.1"/>
    </source>
</evidence>
<dbReference type="CDD" id="cd11356">
    <property type="entry name" value="AmyAc_Sucrose_phosphorylase-like_1"/>
    <property type="match status" value="1"/>
</dbReference>
<proteinExistence type="inferred from homology"/>
<feature type="binding site" evidence="4">
    <location>
        <position position="149"/>
    </location>
    <ligand>
        <name>substrate</name>
    </ligand>
</feature>
<dbReference type="GO" id="GO:0009018">
    <property type="term" value="F:sucrose phosphorylase activity"/>
    <property type="evidence" value="ECO:0007669"/>
    <property type="project" value="UniProtKB-EC"/>
</dbReference>
<dbReference type="AlphaFoldDB" id="A0A0A2AAC8"/>
<dbReference type="eggNOG" id="COG0366">
    <property type="taxonomic scope" value="Bacteria"/>
</dbReference>
<dbReference type="Proteomes" id="UP000030355">
    <property type="component" value="Unassembled WGS sequence"/>
</dbReference>
<dbReference type="InterPro" id="IPR033746">
    <property type="entry name" value="GGa_phosphorylase"/>
</dbReference>
<evidence type="ECO:0000259" key="5">
    <source>
        <dbReference type="SMART" id="SM00642"/>
    </source>
</evidence>
<dbReference type="EC" id="2.4.1.7" evidence="6"/>
<sequence>MKQIDSEKKLDRLKINKLLKTIYSNNTTEEINCISNQLLQILYDFSEKSAYEEIRDKERWSESHSVLITYADSIYKNGKATLITLNELLSKHFGSLSKVVHILPFLKSTSDGGFAVSSYDSLEEKFGGWDDLKSISKNHDLMADLVLNHVSSSHPWVQQFIKSQEPGISNVFSPNQNLDWSNVVRPRSSSLFSQINTEDGPKQVWTTFGPDQIDLNWHNPKMTLEFLNLIITYLSNGIKWLRLDAVGFIWKESGTTCLHLPKAHSIVKLLRVLLNNLLDDGVLITETNVPQKENLSYLIPDDEAHMAYNFPLPPLLLEAIITSRADILNSWIFDWPELPDDTTLFNFTASHDGVGLRALEGLMNEHRIKDLLINCEKRGGLVSHRRLSNGDDKPYELNISWWSAMEDSSRDSKRFQYERFILSQLLVMALKGVPAFYLPALLASENDIKSFSMTGQRRDLNREKFKSENLLAVLNNPESNANKNLKYLRNAMDVRSELKQFHPCSEMKCLSKGRSDIVVIKRSKGPDAVFAIHNMTENKINYQLNDNDLPKIIDNDFNTKDFLTSTKYNYKNISLDPFQVIWLSAL</sequence>
<organism evidence="6 7">
    <name type="scientific">Prochlorococcus marinus str. MIT 9201</name>
    <dbReference type="NCBI Taxonomy" id="93057"/>
    <lineage>
        <taxon>Bacteria</taxon>
        <taxon>Bacillati</taxon>
        <taxon>Cyanobacteriota</taxon>
        <taxon>Cyanophyceae</taxon>
        <taxon>Synechococcales</taxon>
        <taxon>Prochlorococcaceae</taxon>
        <taxon>Prochlorococcus</taxon>
    </lineage>
</organism>
<feature type="domain" description="Glycosyl hydrolase family 13 catalytic" evidence="5">
    <location>
        <begin position="40"/>
        <end position="414"/>
    </location>
</feature>
<keyword evidence="3 6" id="KW-0808">Transferase</keyword>
<dbReference type="InterPro" id="IPR045857">
    <property type="entry name" value="O16G_dom_2"/>
</dbReference>
<dbReference type="RefSeq" id="WP_032521496.1">
    <property type="nucleotide sequence ID" value="NZ_CP138977.1"/>
</dbReference>
<accession>A0A0A2AAC8</accession>
<evidence type="ECO:0000256" key="1">
    <source>
        <dbReference type="ARBA" id="ARBA00008452"/>
    </source>
</evidence>
<dbReference type="PIRSF" id="PIRSF003059">
    <property type="entry name" value="Sucrose_phosphorylase"/>
    <property type="match status" value="1"/>
</dbReference>
<keyword evidence="2 6" id="KW-0328">Glycosyltransferase</keyword>
<name>A0A0A2AAC8_PROMR</name>
<dbReference type="InterPro" id="IPR017853">
    <property type="entry name" value="GH"/>
</dbReference>
<protein>
    <submittedName>
        <fullName evidence="6">Putative sucrose phosphorylase</fullName>
        <ecNumber evidence="6">2.4.1.7</ecNumber>
    </submittedName>
</protein>
<evidence type="ECO:0000256" key="3">
    <source>
        <dbReference type="ARBA" id="ARBA00022679"/>
    </source>
</evidence>
<dbReference type="InterPro" id="IPR006047">
    <property type="entry name" value="GH13_cat_dom"/>
</dbReference>
<dbReference type="STRING" id="93057.EU95_0258"/>
<dbReference type="Gene3D" id="3.20.20.80">
    <property type="entry name" value="Glycosidases"/>
    <property type="match status" value="1"/>
</dbReference>
<evidence type="ECO:0000313" key="7">
    <source>
        <dbReference type="Proteomes" id="UP000030355"/>
    </source>
</evidence>
<evidence type="ECO:0000256" key="4">
    <source>
        <dbReference type="PIRSR" id="PIRSR003059-2"/>
    </source>
</evidence>
<dbReference type="Gene3D" id="3.90.400.10">
    <property type="entry name" value="Oligo-1,6-glucosidase, Domain 2"/>
    <property type="match status" value="1"/>
</dbReference>
<feature type="binding site" evidence="4">
    <location>
        <position position="111"/>
    </location>
    <ligand>
        <name>substrate</name>
    </ligand>
</feature>
<dbReference type="InterPro" id="IPR016377">
    <property type="entry name" value="Sucrose_GGa_phosphorylase-rel"/>
</dbReference>
<feature type="binding site" evidence="4">
    <location>
        <begin position="242"/>
        <end position="244"/>
    </location>
    <ligand>
        <name>substrate</name>
    </ligand>
</feature>
<dbReference type="SUPFAM" id="SSF51445">
    <property type="entry name" value="(Trans)glycosidases"/>
    <property type="match status" value="1"/>
</dbReference>
<dbReference type="PANTHER" id="PTHR38784:SF1">
    <property type="entry name" value="SUCROSE PHOSPHORYLASE"/>
    <property type="match status" value="1"/>
</dbReference>
<gene>
    <name evidence="6" type="ORF">EU95_0258</name>
</gene>
<dbReference type="EMBL" id="JNAL01000005">
    <property type="protein sequence ID" value="KGF97791.1"/>
    <property type="molecule type" value="Genomic_DNA"/>
</dbReference>
<comment type="similarity">
    <text evidence="1">Belongs to the glycosyl hydrolase 13 family. Sucrose phosphorylase subfamily.</text>
</comment>
<comment type="caution">
    <text evidence="6">The sequence shown here is derived from an EMBL/GenBank/DDBJ whole genome shotgun (WGS) entry which is preliminary data.</text>
</comment>
<evidence type="ECO:0000256" key="2">
    <source>
        <dbReference type="ARBA" id="ARBA00022676"/>
    </source>
</evidence>
<dbReference type="PANTHER" id="PTHR38784">
    <property type="entry name" value="SUCROSE PHOSPHORYLASE"/>
    <property type="match status" value="1"/>
</dbReference>
<dbReference type="SMART" id="SM00642">
    <property type="entry name" value="Aamy"/>
    <property type="match status" value="1"/>
</dbReference>
<dbReference type="Pfam" id="PF00128">
    <property type="entry name" value="Alpha-amylase"/>
    <property type="match status" value="1"/>
</dbReference>